<accession>A0A2U2JEK0</accession>
<dbReference type="PROSITE" id="PS51257">
    <property type="entry name" value="PROKAR_LIPOPROTEIN"/>
    <property type="match status" value="1"/>
</dbReference>
<feature type="domain" description="Fibronectin type-III" evidence="1">
    <location>
        <begin position="35"/>
        <end position="133"/>
    </location>
</feature>
<evidence type="ECO:0000313" key="3">
    <source>
        <dbReference type="Proteomes" id="UP000245670"/>
    </source>
</evidence>
<dbReference type="InterPro" id="IPR003961">
    <property type="entry name" value="FN3_dom"/>
</dbReference>
<dbReference type="OrthoDB" id="789771at2"/>
<gene>
    <name evidence="2" type="ORF">DIS07_02255</name>
</gene>
<dbReference type="Pfam" id="PF00041">
    <property type="entry name" value="fn3"/>
    <property type="match status" value="1"/>
</dbReference>
<dbReference type="SMART" id="SM00060">
    <property type="entry name" value="FN3"/>
    <property type="match status" value="2"/>
</dbReference>
<dbReference type="Proteomes" id="UP000245670">
    <property type="component" value="Unassembled WGS sequence"/>
</dbReference>
<sequence length="233" mass="25366">MKRSYIYLIAIGFIMFSCGGGDDKVDNQQQDQNTAPSLPSMVFPLDNTVCVDNNVVFQWGASTDAEGNRITYKIEVAENNSFTPILHTETSFSESKLISLEKGKSYYWRIKAIDSNLAESGYAPTSNFLTEGDGVSNHVPFAPALIAPALNSEISGTSTTLSWLSTDFDGDTLTYDVYLDTNSNPVTKVSENQSESTYSASGLTPASTYYFKIVVKDGNGGVSIGQIWSFTTK</sequence>
<organism evidence="2 3">
    <name type="scientific">Polaribacter aquimarinus</name>
    <dbReference type="NCBI Taxonomy" id="2100726"/>
    <lineage>
        <taxon>Bacteria</taxon>
        <taxon>Pseudomonadati</taxon>
        <taxon>Bacteroidota</taxon>
        <taxon>Flavobacteriia</taxon>
        <taxon>Flavobacteriales</taxon>
        <taxon>Flavobacteriaceae</taxon>
    </lineage>
</organism>
<dbReference type="EMBL" id="QFFG01000001">
    <property type="protein sequence ID" value="PWG06681.1"/>
    <property type="molecule type" value="Genomic_DNA"/>
</dbReference>
<evidence type="ECO:0000259" key="1">
    <source>
        <dbReference type="PROSITE" id="PS50853"/>
    </source>
</evidence>
<dbReference type="Gene3D" id="2.60.40.10">
    <property type="entry name" value="Immunoglobulins"/>
    <property type="match status" value="2"/>
</dbReference>
<dbReference type="RefSeq" id="WP_109403589.1">
    <property type="nucleotide sequence ID" value="NZ_QFFG01000001.1"/>
</dbReference>
<evidence type="ECO:0000313" key="2">
    <source>
        <dbReference type="EMBL" id="PWG06681.1"/>
    </source>
</evidence>
<dbReference type="SUPFAM" id="SSF49265">
    <property type="entry name" value="Fibronectin type III"/>
    <property type="match status" value="1"/>
</dbReference>
<dbReference type="CDD" id="cd00063">
    <property type="entry name" value="FN3"/>
    <property type="match status" value="1"/>
</dbReference>
<keyword evidence="3" id="KW-1185">Reference proteome</keyword>
<reference evidence="2 3" key="1">
    <citation type="submission" date="2018-05" db="EMBL/GenBank/DDBJ databases">
        <title>Polaribacter aquimarinus sp. nov., isolated from sediment in a sediment of sea.</title>
        <authorList>
            <person name="Lu D."/>
        </authorList>
    </citation>
    <scope>NUCLEOTIDE SEQUENCE [LARGE SCALE GENOMIC DNA]</scope>
    <source>
        <strain evidence="2 3">ZY113</strain>
    </source>
</reference>
<comment type="caution">
    <text evidence="2">The sequence shown here is derived from an EMBL/GenBank/DDBJ whole genome shotgun (WGS) entry which is preliminary data.</text>
</comment>
<proteinExistence type="predicted"/>
<dbReference type="InterPro" id="IPR036116">
    <property type="entry name" value="FN3_sf"/>
</dbReference>
<dbReference type="PROSITE" id="PS50853">
    <property type="entry name" value="FN3"/>
    <property type="match status" value="2"/>
</dbReference>
<feature type="domain" description="Fibronectin type-III" evidence="1">
    <location>
        <begin position="142"/>
        <end position="233"/>
    </location>
</feature>
<dbReference type="AlphaFoldDB" id="A0A2U2JEK0"/>
<name>A0A2U2JEK0_9FLAO</name>
<protein>
    <recommendedName>
        <fullName evidence="1">Fibronectin type-III domain-containing protein</fullName>
    </recommendedName>
</protein>
<dbReference type="InterPro" id="IPR013783">
    <property type="entry name" value="Ig-like_fold"/>
</dbReference>